<dbReference type="VEuPathDB" id="FungiDB:BCV72DRAFT_302282"/>
<evidence type="ECO:0000256" key="1">
    <source>
        <dbReference type="SAM" id="Phobius"/>
    </source>
</evidence>
<sequence>MKKSLDHNKIKGLVSKWKAGKKKQRKPKWPLRSLFDHQKNLLKFQSPKLLRNERNNIVKRPLYIRLSKKKKKLTNKKRNSVQRISSVYKKKLDTKWLQIRRQVEMIKMPSDTAFPYIPPSDLLPADNVVPQLIHNAILGIKGKQHLLDAQLFRIQRSRHEILKYQVKLHELDKDVSRAWLRHINEDHADASLFIKGNRTLLYEVDVDLKLIKKRLEAVHSIYMNLPGHLNRLNNQIQHEKYKQWMHAYKTLIIWLFSIFGISIFVPLAFSGGFLNSQ</sequence>
<dbReference type="OrthoDB" id="10277120at2759"/>
<reference evidence="2" key="1">
    <citation type="journal article" date="2016" name="Proc. Natl. Acad. Sci. U.S.A.">
        <title>Lipid metabolic changes in an early divergent fungus govern the establishment of a mutualistic symbiosis with endobacteria.</title>
        <authorList>
            <person name="Lastovetsky O.A."/>
            <person name="Gaspar M.L."/>
            <person name="Mondo S.J."/>
            <person name="LaButti K.M."/>
            <person name="Sandor L."/>
            <person name="Grigoriev I.V."/>
            <person name="Henry S.A."/>
            <person name="Pawlowska T.E."/>
        </authorList>
    </citation>
    <scope>NUCLEOTIDE SEQUENCE [LARGE SCALE GENOMIC DNA]</scope>
    <source>
        <strain evidence="2">ATCC 52814</strain>
    </source>
</reference>
<evidence type="ECO:0000313" key="2">
    <source>
        <dbReference type="EMBL" id="ORE09964.1"/>
    </source>
</evidence>
<accession>A0A1X0RD52</accession>
<protein>
    <submittedName>
        <fullName evidence="2">Uncharacterized protein</fullName>
    </submittedName>
</protein>
<name>A0A1X0RD52_RHIZD</name>
<keyword evidence="1" id="KW-0812">Transmembrane</keyword>
<keyword evidence="1" id="KW-1133">Transmembrane helix</keyword>
<gene>
    <name evidence="2" type="ORF">BCV72DRAFT_302282</name>
</gene>
<organism evidence="2">
    <name type="scientific">Rhizopus microsporus var. microsporus</name>
    <dbReference type="NCBI Taxonomy" id="86635"/>
    <lineage>
        <taxon>Eukaryota</taxon>
        <taxon>Fungi</taxon>
        <taxon>Fungi incertae sedis</taxon>
        <taxon>Mucoromycota</taxon>
        <taxon>Mucoromycotina</taxon>
        <taxon>Mucoromycetes</taxon>
        <taxon>Mucorales</taxon>
        <taxon>Mucorineae</taxon>
        <taxon>Rhizopodaceae</taxon>
        <taxon>Rhizopus</taxon>
    </lineage>
</organism>
<dbReference type="Proteomes" id="UP000242414">
    <property type="component" value="Unassembled WGS sequence"/>
</dbReference>
<keyword evidence="1" id="KW-0472">Membrane</keyword>
<dbReference type="EMBL" id="KV921870">
    <property type="protein sequence ID" value="ORE09964.1"/>
    <property type="molecule type" value="Genomic_DNA"/>
</dbReference>
<dbReference type="AlphaFoldDB" id="A0A1X0RD52"/>
<feature type="transmembrane region" description="Helical" evidence="1">
    <location>
        <begin position="251"/>
        <end position="274"/>
    </location>
</feature>
<proteinExistence type="predicted"/>